<reference evidence="1 2" key="1">
    <citation type="submission" date="2015-09" db="EMBL/GenBank/DDBJ databases">
        <title>Draft genome of the parasitic nematode Teladorsagia circumcincta isolate WARC Sus (inbred).</title>
        <authorList>
            <person name="Mitreva M."/>
        </authorList>
    </citation>
    <scope>NUCLEOTIDE SEQUENCE [LARGE SCALE GENOMIC DNA]</scope>
    <source>
        <strain evidence="1 2">S</strain>
    </source>
</reference>
<sequence length="175" mass="20047">MNTYGSAQKRLVQLEIMPVNRYSVKEATRGDQHSKLNTQPERKQAVMIRVPASSILLPLAISCWDAEETQMLKREVDLLDMLRTPLMLSFTRDNAFIPTDYPTRKGAFAGRIHKRSRFGVIIVIDKTNSSLAYCAFRQCDEEFNHSPISTFVMFSVPSHVEIKSNKFFDRVSLCL</sequence>
<dbReference type="AlphaFoldDB" id="A0A2G9UP13"/>
<protein>
    <submittedName>
        <fullName evidence="1">Uncharacterized protein</fullName>
    </submittedName>
</protein>
<accession>A0A2G9UP13</accession>
<dbReference type="EMBL" id="KZ345794">
    <property type="protein sequence ID" value="PIO72011.1"/>
    <property type="molecule type" value="Genomic_DNA"/>
</dbReference>
<dbReference type="Proteomes" id="UP000230423">
    <property type="component" value="Unassembled WGS sequence"/>
</dbReference>
<keyword evidence="2" id="KW-1185">Reference proteome</keyword>
<dbReference type="OrthoDB" id="5859306at2759"/>
<name>A0A2G9UP13_TELCI</name>
<organism evidence="1 2">
    <name type="scientific">Teladorsagia circumcincta</name>
    <name type="common">Brown stomach worm</name>
    <name type="synonym">Ostertagia circumcincta</name>
    <dbReference type="NCBI Taxonomy" id="45464"/>
    <lineage>
        <taxon>Eukaryota</taxon>
        <taxon>Metazoa</taxon>
        <taxon>Ecdysozoa</taxon>
        <taxon>Nematoda</taxon>
        <taxon>Chromadorea</taxon>
        <taxon>Rhabditida</taxon>
        <taxon>Rhabditina</taxon>
        <taxon>Rhabditomorpha</taxon>
        <taxon>Strongyloidea</taxon>
        <taxon>Trichostrongylidae</taxon>
        <taxon>Teladorsagia</taxon>
    </lineage>
</organism>
<gene>
    <name evidence="1" type="ORF">TELCIR_06074</name>
</gene>
<proteinExistence type="predicted"/>
<evidence type="ECO:0000313" key="2">
    <source>
        <dbReference type="Proteomes" id="UP000230423"/>
    </source>
</evidence>
<evidence type="ECO:0000313" key="1">
    <source>
        <dbReference type="EMBL" id="PIO72011.1"/>
    </source>
</evidence>